<evidence type="ECO:0000256" key="1">
    <source>
        <dbReference type="ARBA" id="ARBA00022801"/>
    </source>
</evidence>
<keyword evidence="3" id="KW-0472">Membrane</keyword>
<dbReference type="EMBL" id="DVLW01000052">
    <property type="protein sequence ID" value="HIT93936.1"/>
    <property type="molecule type" value="Genomic_DNA"/>
</dbReference>
<keyword evidence="3" id="KW-1133">Transmembrane helix</keyword>
<dbReference type="InterPro" id="IPR002508">
    <property type="entry name" value="MurNAc-LAA_cat"/>
</dbReference>
<evidence type="ECO:0000256" key="2">
    <source>
        <dbReference type="SAM" id="MobiDB-lite"/>
    </source>
</evidence>
<feature type="transmembrane region" description="Helical" evidence="3">
    <location>
        <begin position="12"/>
        <end position="35"/>
    </location>
</feature>
<comment type="caution">
    <text evidence="5">The sequence shown here is derived from an EMBL/GenBank/DDBJ whole genome shotgun (WGS) entry which is preliminary data.</text>
</comment>
<dbReference type="CDD" id="cd02696">
    <property type="entry name" value="MurNAc-LAA"/>
    <property type="match status" value="1"/>
</dbReference>
<dbReference type="GO" id="GO:0008745">
    <property type="term" value="F:N-acetylmuramoyl-L-alanine amidase activity"/>
    <property type="evidence" value="ECO:0007669"/>
    <property type="project" value="InterPro"/>
</dbReference>
<dbReference type="AlphaFoldDB" id="A0A9D1H5K0"/>
<evidence type="ECO:0000313" key="5">
    <source>
        <dbReference type="EMBL" id="HIT93936.1"/>
    </source>
</evidence>
<sequence>MSYRSSGYRPGCLRSLLSLLMGAALLIVGIKIGAWKPDILDDTEYTIGRTIADFLDSRPVIAIDAGHGGDDPGASGIMDEAVLTAETAKALYDLLDADGRFQPVLCHEYNTTMTIQERYAVANGKYADLLVCIHANADPDGKGSGFECYPAPPGRKYHKESLAFGEMLVEEFSALGMDIRGENGIRYAYYDDNNEKYIVESSNTLVFDDPSFGMLEKTKAPAILVEQCFITSESDLALIGGQSGTAAAQCYYNAICRYFADELEEPAEQSSNADESEVSPAGETEETDAESEENYQPVELPSGN</sequence>
<reference evidence="5" key="2">
    <citation type="journal article" date="2021" name="PeerJ">
        <title>Extensive microbial diversity within the chicken gut microbiome revealed by metagenomics and culture.</title>
        <authorList>
            <person name="Gilroy R."/>
            <person name="Ravi A."/>
            <person name="Getino M."/>
            <person name="Pursley I."/>
            <person name="Horton D.L."/>
            <person name="Alikhan N.F."/>
            <person name="Baker D."/>
            <person name="Gharbi K."/>
            <person name="Hall N."/>
            <person name="Watson M."/>
            <person name="Adriaenssens E.M."/>
            <person name="Foster-Nyarko E."/>
            <person name="Jarju S."/>
            <person name="Secka A."/>
            <person name="Antonio M."/>
            <person name="Oren A."/>
            <person name="Chaudhuri R.R."/>
            <person name="La Ragione R."/>
            <person name="Hildebrand F."/>
            <person name="Pallen M.J."/>
        </authorList>
    </citation>
    <scope>NUCLEOTIDE SEQUENCE</scope>
    <source>
        <strain evidence="5">ChiBcec7-5410</strain>
    </source>
</reference>
<evidence type="ECO:0000313" key="6">
    <source>
        <dbReference type="Proteomes" id="UP000824160"/>
    </source>
</evidence>
<protein>
    <submittedName>
        <fullName evidence="5">N-acetylmuramoyl-L-alanine amidase</fullName>
    </submittedName>
</protein>
<feature type="region of interest" description="Disordered" evidence="2">
    <location>
        <begin position="265"/>
        <end position="304"/>
    </location>
</feature>
<feature type="compositionally biased region" description="Acidic residues" evidence="2">
    <location>
        <begin position="283"/>
        <end position="293"/>
    </location>
</feature>
<gene>
    <name evidence="5" type="ORF">IAC43_02000</name>
</gene>
<keyword evidence="3" id="KW-0812">Transmembrane</keyword>
<dbReference type="SMART" id="SM00646">
    <property type="entry name" value="Ami_3"/>
    <property type="match status" value="1"/>
</dbReference>
<organism evidence="5 6">
    <name type="scientific">Candidatus Faecivivens stercoripullorum</name>
    <dbReference type="NCBI Taxonomy" id="2840805"/>
    <lineage>
        <taxon>Bacteria</taxon>
        <taxon>Bacillati</taxon>
        <taxon>Bacillota</taxon>
        <taxon>Clostridia</taxon>
        <taxon>Eubacteriales</taxon>
        <taxon>Oscillospiraceae</taxon>
        <taxon>Oscillospiraceae incertae sedis</taxon>
        <taxon>Candidatus Faecivivens</taxon>
    </lineage>
</organism>
<keyword evidence="1" id="KW-0378">Hydrolase</keyword>
<accession>A0A9D1H5K0</accession>
<feature type="domain" description="MurNAc-LAA" evidence="4">
    <location>
        <begin position="119"/>
        <end position="256"/>
    </location>
</feature>
<dbReference type="GO" id="GO:0030288">
    <property type="term" value="C:outer membrane-bounded periplasmic space"/>
    <property type="evidence" value="ECO:0007669"/>
    <property type="project" value="TreeGrafter"/>
</dbReference>
<evidence type="ECO:0000256" key="3">
    <source>
        <dbReference type="SAM" id="Phobius"/>
    </source>
</evidence>
<dbReference type="Gene3D" id="3.40.630.40">
    <property type="entry name" value="Zn-dependent exopeptidases"/>
    <property type="match status" value="1"/>
</dbReference>
<dbReference type="PANTHER" id="PTHR30404:SF0">
    <property type="entry name" value="N-ACETYLMURAMOYL-L-ALANINE AMIDASE AMIC"/>
    <property type="match status" value="1"/>
</dbReference>
<dbReference type="Pfam" id="PF01520">
    <property type="entry name" value="Amidase_3"/>
    <property type="match status" value="1"/>
</dbReference>
<dbReference type="GO" id="GO:0009253">
    <property type="term" value="P:peptidoglycan catabolic process"/>
    <property type="evidence" value="ECO:0007669"/>
    <property type="project" value="InterPro"/>
</dbReference>
<reference evidence="5" key="1">
    <citation type="submission" date="2020-10" db="EMBL/GenBank/DDBJ databases">
        <authorList>
            <person name="Gilroy R."/>
        </authorList>
    </citation>
    <scope>NUCLEOTIDE SEQUENCE</scope>
    <source>
        <strain evidence="5">ChiBcec7-5410</strain>
    </source>
</reference>
<dbReference type="SUPFAM" id="SSF53187">
    <property type="entry name" value="Zn-dependent exopeptidases"/>
    <property type="match status" value="1"/>
</dbReference>
<name>A0A9D1H5K0_9FIRM</name>
<dbReference type="Proteomes" id="UP000824160">
    <property type="component" value="Unassembled WGS sequence"/>
</dbReference>
<dbReference type="PANTHER" id="PTHR30404">
    <property type="entry name" value="N-ACETYLMURAMOYL-L-ALANINE AMIDASE"/>
    <property type="match status" value="1"/>
</dbReference>
<proteinExistence type="predicted"/>
<evidence type="ECO:0000259" key="4">
    <source>
        <dbReference type="SMART" id="SM00646"/>
    </source>
</evidence>
<dbReference type="InterPro" id="IPR050695">
    <property type="entry name" value="N-acetylmuramoyl_amidase_3"/>
</dbReference>